<keyword evidence="2 6" id="KW-0812">Transmembrane</keyword>
<keyword evidence="4 6" id="KW-1133">Transmembrane helix</keyword>
<dbReference type="InterPro" id="IPR014020">
    <property type="entry name" value="Tensin_C2-dom"/>
</dbReference>
<evidence type="ECO:0000259" key="9">
    <source>
        <dbReference type="PROSITE" id="PS51182"/>
    </source>
</evidence>
<dbReference type="PANTHER" id="PTHR12305">
    <property type="entry name" value="PHOSPHATASE WITH HOMOLOGY TO TENSIN"/>
    <property type="match status" value="1"/>
</dbReference>
<sequence length="529" mass="60478">MLFFCIIHKGRVFFVHVRVICHPWEMCSAVRTGEHNEDGLRVQLEDTVHANRCSSTGGRLSDSRWKHAVGRVVLSFGFRILGMVLIVVDVALVIMSLFVMLPNALVMLEDLSLFIAIFFAVDVGLHVFVEGFHQYFHDWLNVLDAVIVFVTLLIAIVHLVVFSYFTDIVRLVVILRVLRLIILVRAFRILSQRKKLEKASRKMVSENKRRYQKDGFDLDLTYVTDRVIAMSFPSSGKQAVYRNPIQEVARFLDMKHGNHYKVYNLCSEKGYEAKYFHNRVERVCVDDHNVPSLPELLRFADSVHQWMDSDDANVIAIHCKGGKGRTGTMVCTWLVDSGQFQTAEESLNFFGERRTDKSVSLKFQGVETPSQSRYVGYFEKIKHKCNRLLPAEKSLIIKSFKIHSIQGVGKSNGSDLTVQVVARGMVVCQATCATQRECRVLHDAEENSVLIGLLSCPPVSGDVKVRFQSNAGIPKGYDNCAFYFWFNTSFIENNKLYLSRDELDNPHKKKSWTIFKDDFAVEIFFTDNN</sequence>
<dbReference type="SUPFAM" id="SSF52799">
    <property type="entry name" value="(Phosphotyrosine protein) phosphatases II"/>
    <property type="match status" value="1"/>
</dbReference>
<dbReference type="Gene3D" id="3.90.190.10">
    <property type="entry name" value="Protein tyrosine phosphatase superfamily"/>
    <property type="match status" value="1"/>
</dbReference>
<proteinExistence type="predicted"/>
<dbReference type="FunFam" id="2.60.40.1110:FF:000004">
    <property type="entry name" value="Voltage-sensor containing phosphatase"/>
    <property type="match status" value="1"/>
</dbReference>
<dbReference type="RefSeq" id="XP_032812281.1">
    <property type="nucleotide sequence ID" value="XM_032956390.1"/>
</dbReference>
<evidence type="ECO:0000256" key="3">
    <source>
        <dbReference type="ARBA" id="ARBA00022801"/>
    </source>
</evidence>
<dbReference type="CDD" id="cd14510">
    <property type="entry name" value="PTP_VSP_TPTE"/>
    <property type="match status" value="1"/>
</dbReference>
<name>A0AAJ7T8K5_PETMA</name>
<keyword evidence="5 6" id="KW-0472">Membrane</keyword>
<dbReference type="InterPro" id="IPR029021">
    <property type="entry name" value="Prot-tyrosine_phosphatase-like"/>
</dbReference>
<evidence type="ECO:0000256" key="4">
    <source>
        <dbReference type="ARBA" id="ARBA00022989"/>
    </source>
</evidence>
<dbReference type="PROSITE" id="PS51181">
    <property type="entry name" value="PPASE_TENSIN"/>
    <property type="match status" value="1"/>
</dbReference>
<reference evidence="11" key="1">
    <citation type="submission" date="2025-08" db="UniProtKB">
        <authorList>
            <consortium name="RefSeq"/>
        </authorList>
    </citation>
    <scope>IDENTIFICATION</scope>
    <source>
        <tissue evidence="11">Sperm</tissue>
    </source>
</reference>
<dbReference type="PANTHER" id="PTHR12305:SF60">
    <property type="entry name" value="PHOSPHATIDYLINOSITOL 3,4,5-TRISPHOSPHATE 3-PHOSPHATASE TPTE2-RELATED"/>
    <property type="match status" value="1"/>
</dbReference>
<dbReference type="PROSITE" id="PS51182">
    <property type="entry name" value="C2_TENSIN"/>
    <property type="match status" value="1"/>
</dbReference>
<dbReference type="InterPro" id="IPR029023">
    <property type="entry name" value="Tensin_phosphatase"/>
</dbReference>
<dbReference type="PROSITE" id="PS00383">
    <property type="entry name" value="TYR_PHOSPHATASE_1"/>
    <property type="match status" value="1"/>
</dbReference>
<feature type="transmembrane region" description="Helical" evidence="6">
    <location>
        <begin position="76"/>
        <end position="99"/>
    </location>
</feature>
<protein>
    <submittedName>
        <fullName evidence="11">Phosphatidylinositol 3,4,5-trisphosphate 3-phosphatase TPTE2-like isoform X1</fullName>
    </submittedName>
</protein>
<gene>
    <name evidence="11" type="primary">LOC116943510</name>
</gene>
<dbReference type="InterPro" id="IPR045102">
    <property type="entry name" value="PTP_VSP_TPTE"/>
</dbReference>
<feature type="transmembrane region" description="Helical" evidence="6">
    <location>
        <begin position="111"/>
        <end position="129"/>
    </location>
</feature>
<dbReference type="GO" id="GO:0005829">
    <property type="term" value="C:cytosol"/>
    <property type="evidence" value="ECO:0007669"/>
    <property type="project" value="TreeGrafter"/>
</dbReference>
<evidence type="ECO:0000313" key="11">
    <source>
        <dbReference type="RefSeq" id="XP_032812281.1"/>
    </source>
</evidence>
<dbReference type="KEGG" id="pmrn:116943510"/>
<keyword evidence="10" id="KW-1185">Reference proteome</keyword>
<evidence type="ECO:0000256" key="6">
    <source>
        <dbReference type="SAM" id="Phobius"/>
    </source>
</evidence>
<evidence type="ECO:0000256" key="5">
    <source>
        <dbReference type="ARBA" id="ARBA00023136"/>
    </source>
</evidence>
<dbReference type="InterPro" id="IPR035892">
    <property type="entry name" value="C2_domain_sf"/>
</dbReference>
<evidence type="ECO:0000259" key="7">
    <source>
        <dbReference type="PROSITE" id="PS50056"/>
    </source>
</evidence>
<feature type="domain" description="Tyrosine specific protein phosphatases" evidence="7">
    <location>
        <begin position="294"/>
        <end position="354"/>
    </location>
</feature>
<dbReference type="Pfam" id="PF00520">
    <property type="entry name" value="Ion_trans"/>
    <property type="match status" value="1"/>
</dbReference>
<keyword evidence="3" id="KW-0378">Hydrolase</keyword>
<dbReference type="InterPro" id="IPR027359">
    <property type="entry name" value="Volt_channel_dom_sf"/>
</dbReference>
<dbReference type="Pfam" id="PF10409">
    <property type="entry name" value="PTEN_C2"/>
    <property type="match status" value="1"/>
</dbReference>
<evidence type="ECO:0000256" key="2">
    <source>
        <dbReference type="ARBA" id="ARBA00022692"/>
    </source>
</evidence>
<evidence type="ECO:0000313" key="10">
    <source>
        <dbReference type="Proteomes" id="UP001318040"/>
    </source>
</evidence>
<dbReference type="PROSITE" id="PS50056">
    <property type="entry name" value="TYR_PHOSPHATASE_2"/>
    <property type="match status" value="1"/>
</dbReference>
<comment type="subcellular location">
    <subcellularLocation>
        <location evidence="1">Membrane</location>
        <topology evidence="1">Multi-pass membrane protein</topology>
    </subcellularLocation>
</comment>
<dbReference type="Gene3D" id="2.60.40.1110">
    <property type="match status" value="1"/>
</dbReference>
<dbReference type="Gene3D" id="1.20.120.350">
    <property type="entry name" value="Voltage-gated potassium channels. Chain C"/>
    <property type="match status" value="1"/>
</dbReference>
<dbReference type="Pfam" id="PF22785">
    <property type="entry name" value="Tc-R-P"/>
    <property type="match status" value="1"/>
</dbReference>
<organism evidence="10 11">
    <name type="scientific">Petromyzon marinus</name>
    <name type="common">Sea lamprey</name>
    <dbReference type="NCBI Taxonomy" id="7757"/>
    <lineage>
        <taxon>Eukaryota</taxon>
        <taxon>Metazoa</taxon>
        <taxon>Chordata</taxon>
        <taxon>Craniata</taxon>
        <taxon>Vertebrata</taxon>
        <taxon>Cyclostomata</taxon>
        <taxon>Hyperoartia</taxon>
        <taxon>Petromyzontiformes</taxon>
        <taxon>Petromyzontidae</taxon>
        <taxon>Petromyzon</taxon>
    </lineage>
</organism>
<dbReference type="GO" id="GO:0016020">
    <property type="term" value="C:membrane"/>
    <property type="evidence" value="ECO:0007669"/>
    <property type="project" value="UniProtKB-SubCell"/>
</dbReference>
<feature type="transmembrane region" description="Helical" evidence="6">
    <location>
        <begin position="141"/>
        <end position="162"/>
    </location>
</feature>
<feature type="domain" description="Phosphatase tensin-type" evidence="8">
    <location>
        <begin position="209"/>
        <end position="385"/>
    </location>
</feature>
<dbReference type="SUPFAM" id="SSF81324">
    <property type="entry name" value="Voltage-gated potassium channels"/>
    <property type="match status" value="1"/>
</dbReference>
<dbReference type="Proteomes" id="UP001318040">
    <property type="component" value="Chromosome 18"/>
</dbReference>
<dbReference type="AlphaFoldDB" id="A0AAJ7T8K5"/>
<dbReference type="SMART" id="SM01326">
    <property type="entry name" value="PTEN_C2"/>
    <property type="match status" value="1"/>
</dbReference>
<dbReference type="GO" id="GO:0005216">
    <property type="term" value="F:monoatomic ion channel activity"/>
    <property type="evidence" value="ECO:0007669"/>
    <property type="project" value="InterPro"/>
</dbReference>
<accession>A0AAJ7T8K5</accession>
<feature type="domain" description="C2 tensin-type" evidence="9">
    <location>
        <begin position="392"/>
        <end position="528"/>
    </location>
</feature>
<evidence type="ECO:0000259" key="8">
    <source>
        <dbReference type="PROSITE" id="PS51181"/>
    </source>
</evidence>
<dbReference type="SUPFAM" id="SSF49562">
    <property type="entry name" value="C2 domain (Calcium/lipid-binding domain, CaLB)"/>
    <property type="match status" value="1"/>
</dbReference>
<dbReference type="InterPro" id="IPR000387">
    <property type="entry name" value="Tyr_Pase_dom"/>
</dbReference>
<dbReference type="GO" id="GO:0016314">
    <property type="term" value="F:phosphatidylinositol-3,4,5-trisphosphate 3-phosphatase activity"/>
    <property type="evidence" value="ECO:0007669"/>
    <property type="project" value="TreeGrafter"/>
</dbReference>
<evidence type="ECO:0000256" key="1">
    <source>
        <dbReference type="ARBA" id="ARBA00004141"/>
    </source>
</evidence>
<dbReference type="InterPro" id="IPR051281">
    <property type="entry name" value="Dual-spec_lipid-protein_phosph"/>
</dbReference>
<dbReference type="InterPro" id="IPR016130">
    <property type="entry name" value="Tyr_Pase_AS"/>
</dbReference>
<dbReference type="InterPro" id="IPR005821">
    <property type="entry name" value="Ion_trans_dom"/>
</dbReference>